<comment type="caution">
    <text evidence="2">The sequence shown here is derived from an EMBL/GenBank/DDBJ whole genome shotgun (WGS) entry which is preliminary data.</text>
</comment>
<dbReference type="RefSeq" id="WP_380216509.1">
    <property type="nucleotide sequence ID" value="NZ_JBHTBN010000001.1"/>
</dbReference>
<keyword evidence="1" id="KW-0472">Membrane</keyword>
<organism evidence="2 3">
    <name type="scientific">Jejudonia soesokkakensis</name>
    <dbReference type="NCBI Taxonomy" id="1323432"/>
    <lineage>
        <taxon>Bacteria</taxon>
        <taxon>Pseudomonadati</taxon>
        <taxon>Bacteroidota</taxon>
        <taxon>Flavobacteriia</taxon>
        <taxon>Flavobacteriales</taxon>
        <taxon>Flavobacteriaceae</taxon>
        <taxon>Jejudonia</taxon>
    </lineage>
</organism>
<evidence type="ECO:0000313" key="2">
    <source>
        <dbReference type="EMBL" id="MFC7356661.1"/>
    </source>
</evidence>
<reference evidence="3" key="1">
    <citation type="journal article" date="2019" name="Int. J. Syst. Evol. Microbiol.">
        <title>The Global Catalogue of Microorganisms (GCM) 10K type strain sequencing project: providing services to taxonomists for standard genome sequencing and annotation.</title>
        <authorList>
            <consortium name="The Broad Institute Genomics Platform"/>
            <consortium name="The Broad Institute Genome Sequencing Center for Infectious Disease"/>
            <person name="Wu L."/>
            <person name="Ma J."/>
        </authorList>
    </citation>
    <scope>NUCLEOTIDE SEQUENCE [LARGE SCALE GENOMIC DNA]</scope>
    <source>
        <strain evidence="3">CGMCC 1.16306</strain>
    </source>
</reference>
<keyword evidence="1" id="KW-0812">Transmembrane</keyword>
<accession>A0ABW2MV58</accession>
<gene>
    <name evidence="2" type="ORF">ACFQO1_03100</name>
</gene>
<feature type="transmembrane region" description="Helical" evidence="1">
    <location>
        <begin position="61"/>
        <end position="81"/>
    </location>
</feature>
<name>A0ABW2MV58_9FLAO</name>
<dbReference type="Proteomes" id="UP001596415">
    <property type="component" value="Unassembled WGS sequence"/>
</dbReference>
<sequence>MRKPPKNRWFSYFYTMIRKPRILLYIITVVVLIAAIIWEYYMQQWLSYQPQGGEAVVRTDLFVIWPVVLTLVAVSGFKLFVENRK</sequence>
<dbReference type="EMBL" id="JBHTBN010000001">
    <property type="protein sequence ID" value="MFC7356661.1"/>
    <property type="molecule type" value="Genomic_DNA"/>
</dbReference>
<keyword evidence="1" id="KW-1133">Transmembrane helix</keyword>
<evidence type="ECO:0000256" key="1">
    <source>
        <dbReference type="SAM" id="Phobius"/>
    </source>
</evidence>
<proteinExistence type="predicted"/>
<feature type="transmembrane region" description="Helical" evidence="1">
    <location>
        <begin position="21"/>
        <end position="41"/>
    </location>
</feature>
<protein>
    <submittedName>
        <fullName evidence="2">Uncharacterized protein</fullName>
    </submittedName>
</protein>
<evidence type="ECO:0000313" key="3">
    <source>
        <dbReference type="Proteomes" id="UP001596415"/>
    </source>
</evidence>
<keyword evidence="3" id="KW-1185">Reference proteome</keyword>